<dbReference type="NCBIfam" id="TIGR01136">
    <property type="entry name" value="cysKM"/>
    <property type="match status" value="1"/>
</dbReference>
<dbReference type="Gene3D" id="3.40.50.1100">
    <property type="match status" value="2"/>
</dbReference>
<dbReference type="NCBIfam" id="TIGR01139">
    <property type="entry name" value="cysK"/>
    <property type="match status" value="1"/>
</dbReference>
<accession>A0ABD3NPL7</accession>
<dbReference type="AlphaFoldDB" id="A0ABD3NPL7"/>
<reference evidence="15 16" key="1">
    <citation type="submission" date="2024-10" db="EMBL/GenBank/DDBJ databases">
        <title>Updated reference genomes for cyclostephanoid diatoms.</title>
        <authorList>
            <person name="Roberts W.R."/>
            <person name="Alverson A.J."/>
        </authorList>
    </citation>
    <scope>NUCLEOTIDE SEQUENCE [LARGE SCALE GENOMIC DNA]</scope>
    <source>
        <strain evidence="15 16">AJA276-08</strain>
    </source>
</reference>
<feature type="domain" description="ER membrane protein complex subunit 7 beta-sandwich" evidence="14">
    <location>
        <begin position="18"/>
        <end position="54"/>
    </location>
</feature>
<dbReference type="Pfam" id="PF00291">
    <property type="entry name" value="PALP"/>
    <property type="match status" value="1"/>
</dbReference>
<comment type="similarity">
    <text evidence="3 12">Belongs to the cysteine synthase/cystathionine beta-synthase family.</text>
</comment>
<evidence type="ECO:0000256" key="11">
    <source>
        <dbReference type="PIRSR" id="PIRSR605856-51"/>
    </source>
</evidence>
<dbReference type="FunFam" id="3.40.50.1100:FF:000067">
    <property type="entry name" value="Cysteine synthase"/>
    <property type="match status" value="1"/>
</dbReference>
<evidence type="ECO:0000256" key="5">
    <source>
        <dbReference type="ARBA" id="ARBA00022605"/>
    </source>
</evidence>
<dbReference type="Pfam" id="PF09430">
    <property type="entry name" value="EMC7_beta-sandw"/>
    <property type="match status" value="1"/>
</dbReference>
<dbReference type="InterPro" id="IPR005856">
    <property type="entry name" value="Cys_synth"/>
</dbReference>
<comment type="cofactor">
    <cofactor evidence="1 10 12">
        <name>pyridoxal 5'-phosphate</name>
        <dbReference type="ChEBI" id="CHEBI:597326"/>
    </cofactor>
</comment>
<dbReference type="EMBL" id="JALLAZ020001302">
    <property type="protein sequence ID" value="KAL3777254.1"/>
    <property type="molecule type" value="Genomic_DNA"/>
</dbReference>
<evidence type="ECO:0000259" key="14">
    <source>
        <dbReference type="Pfam" id="PF09430"/>
    </source>
</evidence>
<dbReference type="InterPro" id="IPR019008">
    <property type="entry name" value="Beta_sandwich_EMC7"/>
</dbReference>
<evidence type="ECO:0000313" key="16">
    <source>
        <dbReference type="Proteomes" id="UP001530315"/>
    </source>
</evidence>
<dbReference type="InterPro" id="IPR001926">
    <property type="entry name" value="TrpB-like_PALP"/>
</dbReference>
<dbReference type="InterPro" id="IPR001216">
    <property type="entry name" value="P-phosphate_BS"/>
</dbReference>
<dbReference type="InterPro" id="IPR050214">
    <property type="entry name" value="Cys_Synth/Cystath_Beta-Synth"/>
</dbReference>
<dbReference type="FunFam" id="3.40.50.1100:FF:000130">
    <property type="entry name" value="Cysteine synthase"/>
    <property type="match status" value="1"/>
</dbReference>
<evidence type="ECO:0000256" key="10">
    <source>
        <dbReference type="PIRSR" id="PIRSR605856-50"/>
    </source>
</evidence>
<dbReference type="PANTHER" id="PTHR10314">
    <property type="entry name" value="CYSTATHIONINE BETA-SYNTHASE"/>
    <property type="match status" value="1"/>
</dbReference>
<feature type="modified residue" description="N6-(pyridoxal phosphate)lysine" evidence="11">
    <location>
        <position position="153"/>
    </location>
</feature>
<evidence type="ECO:0000256" key="9">
    <source>
        <dbReference type="ARBA" id="ARBA00047931"/>
    </source>
</evidence>
<feature type="binding site" evidence="10">
    <location>
        <position position="377"/>
    </location>
    <ligand>
        <name>pyridoxal 5'-phosphate</name>
        <dbReference type="ChEBI" id="CHEBI:597326"/>
    </ligand>
</feature>
<name>A0ABD3NPL7_9STRA</name>
<evidence type="ECO:0000259" key="13">
    <source>
        <dbReference type="Pfam" id="PF00291"/>
    </source>
</evidence>
<comment type="caution">
    <text evidence="15">The sequence shown here is derived from an EMBL/GenBank/DDBJ whole genome shotgun (WGS) entry which is preliminary data.</text>
</comment>
<dbReference type="SUPFAM" id="SSF53686">
    <property type="entry name" value="Tryptophan synthase beta subunit-like PLP-dependent enzymes"/>
    <property type="match status" value="1"/>
</dbReference>
<comment type="pathway">
    <text evidence="2">Amino-acid biosynthesis; L-cysteine biosynthesis; L-cysteine from L-serine: step 2/2.</text>
</comment>
<dbReference type="CDD" id="cd01561">
    <property type="entry name" value="CBS_like"/>
    <property type="match status" value="1"/>
</dbReference>
<evidence type="ECO:0000256" key="2">
    <source>
        <dbReference type="ARBA" id="ARBA00004962"/>
    </source>
</evidence>
<dbReference type="PROSITE" id="PS00901">
    <property type="entry name" value="CYS_SYNTHASE"/>
    <property type="match status" value="1"/>
</dbReference>
<dbReference type="InterPro" id="IPR036052">
    <property type="entry name" value="TrpB-like_PALP_sf"/>
</dbReference>
<keyword evidence="16" id="KW-1185">Reference proteome</keyword>
<keyword evidence="6 12" id="KW-0808">Transferase</keyword>
<dbReference type="GO" id="GO:0004124">
    <property type="term" value="F:cysteine synthase activity"/>
    <property type="evidence" value="ECO:0007669"/>
    <property type="project" value="UniProtKB-UniRule"/>
</dbReference>
<evidence type="ECO:0000256" key="12">
    <source>
        <dbReference type="RuleBase" id="RU003985"/>
    </source>
</evidence>
<evidence type="ECO:0000256" key="1">
    <source>
        <dbReference type="ARBA" id="ARBA00001933"/>
    </source>
</evidence>
<dbReference type="EC" id="2.5.1.47" evidence="4 12"/>
<evidence type="ECO:0000256" key="4">
    <source>
        <dbReference type="ARBA" id="ARBA00012681"/>
    </source>
</evidence>
<keyword evidence="8 12" id="KW-0198">Cysteine biosynthesis</keyword>
<evidence type="ECO:0000256" key="8">
    <source>
        <dbReference type="ARBA" id="ARBA00023192"/>
    </source>
</evidence>
<gene>
    <name evidence="15" type="ORF">ACHAW5_008546</name>
</gene>
<dbReference type="InterPro" id="IPR005859">
    <property type="entry name" value="CysK"/>
</dbReference>
<organism evidence="15 16">
    <name type="scientific">Stephanodiscus triporus</name>
    <dbReference type="NCBI Taxonomy" id="2934178"/>
    <lineage>
        <taxon>Eukaryota</taxon>
        <taxon>Sar</taxon>
        <taxon>Stramenopiles</taxon>
        <taxon>Ochrophyta</taxon>
        <taxon>Bacillariophyta</taxon>
        <taxon>Coscinodiscophyceae</taxon>
        <taxon>Thalassiosirophycidae</taxon>
        <taxon>Stephanodiscales</taxon>
        <taxon>Stephanodiscaceae</taxon>
        <taxon>Stephanodiscus</taxon>
    </lineage>
</organism>
<evidence type="ECO:0000313" key="15">
    <source>
        <dbReference type="EMBL" id="KAL3777254.1"/>
    </source>
</evidence>
<evidence type="ECO:0000256" key="6">
    <source>
        <dbReference type="ARBA" id="ARBA00022679"/>
    </source>
</evidence>
<protein>
    <recommendedName>
        <fullName evidence="4 12">Cysteine synthase</fullName>
        <ecNumber evidence="4 12">2.5.1.47</ecNumber>
    </recommendedName>
</protein>
<evidence type="ECO:0000256" key="7">
    <source>
        <dbReference type="ARBA" id="ARBA00022898"/>
    </source>
</evidence>
<keyword evidence="5 12" id="KW-0028">Amino-acid biosynthesis</keyword>
<dbReference type="Proteomes" id="UP001530315">
    <property type="component" value="Unassembled WGS sequence"/>
</dbReference>
<feature type="domain" description="Tryptophan synthase beta chain-like PALP" evidence="13">
    <location>
        <begin position="117"/>
        <end position="404"/>
    </location>
</feature>
<comment type="catalytic activity">
    <reaction evidence="9 12">
        <text>O-acetyl-L-serine + hydrogen sulfide = L-cysteine + acetate</text>
        <dbReference type="Rhea" id="RHEA:14829"/>
        <dbReference type="ChEBI" id="CHEBI:29919"/>
        <dbReference type="ChEBI" id="CHEBI:30089"/>
        <dbReference type="ChEBI" id="CHEBI:35235"/>
        <dbReference type="ChEBI" id="CHEBI:58340"/>
        <dbReference type="EC" id="2.5.1.47"/>
    </reaction>
</comment>
<feature type="binding site" evidence="10">
    <location>
        <position position="184"/>
    </location>
    <ligand>
        <name>pyridoxal 5'-phosphate</name>
        <dbReference type="ChEBI" id="CHEBI:597326"/>
    </ligand>
</feature>
<evidence type="ECO:0000256" key="3">
    <source>
        <dbReference type="ARBA" id="ARBA00007103"/>
    </source>
</evidence>
<proteinExistence type="inferred from homology"/>
<feature type="binding site" evidence="10">
    <location>
        <begin position="289"/>
        <end position="293"/>
    </location>
    <ligand>
        <name>pyridoxal 5'-phosphate</name>
        <dbReference type="ChEBI" id="CHEBI:597326"/>
    </ligand>
</feature>
<sequence>MESPRCVEYVYPGATKQAVPCHPLELTAHASYEYYEPRQGFSLMSILKNPMLLMMIVSVGGMVMMPKIMEGLDPEQKELMQRQMAMQQDPSKEYLSSSGSYVRYVVGARPKIASNILELIGRTPLVRLNKVNKDCGAEIVAKLESSNPANSVKDRIALSMIEEAEKRGDIAPGRSTLVEPTSGNTGIGLAMVAASKGYKLILTMPESMSMERRVLLKAFGADVKLTPAAKGMGGAIAKAEEIVDALGPNAFLLQQFNNPDNPKIHRETTGPEIWEDTDGKVDILVGGVGTGGTLTGCGQYLKPRNPDLKIVAVEPAESAVLSGGKPGPHKIQGIGAGFIPGNADTSLLDEVVQISGENAMAMARRLATEEGIFCGISSGAAVCAAIEVGKRPENAGKRIVLIIPSFGERYLSTALFQNLWDEAAALKAE</sequence>
<keyword evidence="7 10" id="KW-0663">Pyridoxal phosphate</keyword>
<dbReference type="GO" id="GO:0006535">
    <property type="term" value="P:cysteine biosynthetic process from serine"/>
    <property type="evidence" value="ECO:0007669"/>
    <property type="project" value="UniProtKB-UniRule"/>
</dbReference>
<dbReference type="GO" id="GO:0005737">
    <property type="term" value="C:cytoplasm"/>
    <property type="evidence" value="ECO:0007669"/>
    <property type="project" value="UniProtKB-ARBA"/>
</dbReference>